<dbReference type="Proteomes" id="UP000018458">
    <property type="component" value="Unassembled WGS sequence"/>
</dbReference>
<evidence type="ECO:0000256" key="3">
    <source>
        <dbReference type="ARBA" id="ARBA00012506"/>
    </source>
</evidence>
<gene>
    <name evidence="10" type="ORF">HMPREF9444_00036</name>
</gene>
<evidence type="ECO:0000256" key="6">
    <source>
        <dbReference type="ARBA" id="ARBA00032248"/>
    </source>
</evidence>
<evidence type="ECO:0000256" key="8">
    <source>
        <dbReference type="ARBA" id="ARBA00049417"/>
    </source>
</evidence>
<feature type="domain" description="Calcineurin-like phosphoesterase" evidence="9">
    <location>
        <begin position="2"/>
        <end position="105"/>
    </location>
</feature>
<sequence>MALLEEIKFDEAKDELLLTGDLIGRGPFPVETMKAVMSMKNTVSVLGNHDLNFLAVAEGIVTPRPKDNLQVILDSPLCADIVKYFINSPLLFIHKTKLLCVAHAGIYPLWELTFAKKAAKETCKVIRDDLRRKILLANMYCDEPNIYNENLSGLKLWRFTLNSFTRMRLMYRTGALDFKNNAISPELVKNDGLYPWFDLGNPMQRKKKQYTLVFGHWAALGAKCQRPFVKALDTGCVWGDRLSCWCFDTDKTYRIKSLGYTEPKVQVSKV</sequence>
<comment type="function">
    <text evidence="1">Hydrolyzes diadenosine 5',5'''-P1,P4-tetraphosphate to yield ADP.</text>
</comment>
<dbReference type="EMBL" id="AEVO01000002">
    <property type="protein sequence ID" value="EFY08128.1"/>
    <property type="molecule type" value="Genomic_DNA"/>
</dbReference>
<dbReference type="Gene3D" id="3.60.21.10">
    <property type="match status" value="1"/>
</dbReference>
<evidence type="ECO:0000256" key="7">
    <source>
        <dbReference type="ARBA" id="ARBA00033210"/>
    </source>
</evidence>
<dbReference type="STRING" id="762983.HMPREF9444_00036"/>
<dbReference type="NCBIfam" id="NF001204">
    <property type="entry name" value="PRK00166.1"/>
    <property type="match status" value="1"/>
</dbReference>
<dbReference type="SUPFAM" id="SSF56300">
    <property type="entry name" value="Metallo-dependent phosphatases"/>
    <property type="match status" value="1"/>
</dbReference>
<keyword evidence="11" id="KW-1185">Reference proteome</keyword>
<dbReference type="InterPro" id="IPR004843">
    <property type="entry name" value="Calcineurin-like_PHP"/>
</dbReference>
<reference evidence="10 11" key="1">
    <citation type="submission" date="2011-01" db="EMBL/GenBank/DDBJ databases">
        <authorList>
            <person name="Weinstock G."/>
            <person name="Sodergren E."/>
            <person name="Clifton S."/>
            <person name="Fulton L."/>
            <person name="Fulton B."/>
            <person name="Courtney L."/>
            <person name="Fronick C."/>
            <person name="Harrison M."/>
            <person name="Strong C."/>
            <person name="Farmer C."/>
            <person name="Delahaunty K."/>
            <person name="Markovic C."/>
            <person name="Hall O."/>
            <person name="Minx P."/>
            <person name="Tomlinson C."/>
            <person name="Mitreva M."/>
            <person name="Hou S."/>
            <person name="Chen J."/>
            <person name="Wollam A."/>
            <person name="Pepin K.H."/>
            <person name="Johnson M."/>
            <person name="Bhonagiri V."/>
            <person name="Zhang X."/>
            <person name="Suruliraj S."/>
            <person name="Warren W."/>
            <person name="Chinwalla A."/>
            <person name="Mardis E.R."/>
            <person name="Wilson R.K."/>
        </authorList>
    </citation>
    <scope>NUCLEOTIDE SEQUENCE [LARGE SCALE GENOMIC DNA]</scope>
    <source>
        <strain evidence="11">DSM 22608 / JCM 16073 / KCTC 15190 / YIT 12066</strain>
    </source>
</reference>
<accession>E8LH78</accession>
<evidence type="ECO:0000256" key="2">
    <source>
        <dbReference type="ARBA" id="ARBA00005419"/>
    </source>
</evidence>
<evidence type="ECO:0000313" key="11">
    <source>
        <dbReference type="Proteomes" id="UP000018458"/>
    </source>
</evidence>
<dbReference type="EC" id="3.6.1.41" evidence="3"/>
<comment type="catalytic activity">
    <reaction evidence="8">
        <text>P(1),P(4)-bis(5'-adenosyl) tetraphosphate + H2O = 2 ADP + 2 H(+)</text>
        <dbReference type="Rhea" id="RHEA:24252"/>
        <dbReference type="ChEBI" id="CHEBI:15377"/>
        <dbReference type="ChEBI" id="CHEBI:15378"/>
        <dbReference type="ChEBI" id="CHEBI:58141"/>
        <dbReference type="ChEBI" id="CHEBI:456216"/>
        <dbReference type="EC" id="3.6.1.41"/>
    </reaction>
</comment>
<keyword evidence="4" id="KW-0378">Hydrolase</keyword>
<protein>
    <recommendedName>
        <fullName evidence="3">bis(5'-nucleosyl)-tetraphosphatase (symmetrical)</fullName>
        <ecNumber evidence="3">3.6.1.41</ecNumber>
    </recommendedName>
    <alternativeName>
        <fullName evidence="6">Ap4A hydrolase</fullName>
    </alternativeName>
    <alternativeName>
        <fullName evidence="5">Diadenosine 5',5'''-P1,P4-tetraphosphate pyrophosphohydrolase</fullName>
    </alternativeName>
    <alternativeName>
        <fullName evidence="7">Diadenosine tetraphosphatase</fullName>
    </alternativeName>
</protein>
<dbReference type="Pfam" id="PF00149">
    <property type="entry name" value="Metallophos"/>
    <property type="match status" value="1"/>
</dbReference>
<dbReference type="InterPro" id="IPR029052">
    <property type="entry name" value="Metallo-depent_PP-like"/>
</dbReference>
<dbReference type="PANTHER" id="PTHR40942:SF4">
    <property type="entry name" value="CYTOCHROME C5"/>
    <property type="match status" value="1"/>
</dbReference>
<comment type="similarity">
    <text evidence="2">Belongs to the Ap4A hydrolase family.</text>
</comment>
<name>E8LH78_SUCHY</name>
<organism evidence="10 11">
    <name type="scientific">Succinatimonas hippei (strain DSM 22608 / JCM 16073 / KCTC 15190 / YIT 12066)</name>
    <dbReference type="NCBI Taxonomy" id="762983"/>
    <lineage>
        <taxon>Bacteria</taxon>
        <taxon>Pseudomonadati</taxon>
        <taxon>Pseudomonadota</taxon>
        <taxon>Gammaproteobacteria</taxon>
        <taxon>Aeromonadales</taxon>
        <taxon>Succinivibrionaceae</taxon>
        <taxon>Succinatimonas</taxon>
    </lineage>
</organism>
<evidence type="ECO:0000256" key="1">
    <source>
        <dbReference type="ARBA" id="ARBA00003413"/>
    </source>
</evidence>
<dbReference type="eggNOG" id="COG0639">
    <property type="taxonomic scope" value="Bacteria"/>
</dbReference>
<evidence type="ECO:0000313" key="10">
    <source>
        <dbReference type="EMBL" id="EFY08128.1"/>
    </source>
</evidence>
<proteinExistence type="inferred from homology"/>
<dbReference type="PIRSF" id="PIRSF000903">
    <property type="entry name" value="B5n-ttraPtase_sm"/>
    <property type="match status" value="1"/>
</dbReference>
<evidence type="ECO:0000256" key="4">
    <source>
        <dbReference type="ARBA" id="ARBA00022801"/>
    </source>
</evidence>
<dbReference type="HOGENOM" id="CLU_056184_2_0_6"/>
<dbReference type="PANTHER" id="PTHR40942">
    <property type="match status" value="1"/>
</dbReference>
<dbReference type="AlphaFoldDB" id="E8LH78"/>
<comment type="caution">
    <text evidence="10">The sequence shown here is derived from an EMBL/GenBank/DDBJ whole genome shotgun (WGS) entry which is preliminary data.</text>
</comment>
<dbReference type="InterPro" id="IPR004617">
    <property type="entry name" value="ApaH"/>
</dbReference>
<evidence type="ECO:0000259" key="9">
    <source>
        <dbReference type="Pfam" id="PF00149"/>
    </source>
</evidence>
<dbReference type="GO" id="GO:0008803">
    <property type="term" value="F:bis(5'-nucleosyl)-tetraphosphatase (symmetrical) activity"/>
    <property type="evidence" value="ECO:0007669"/>
    <property type="project" value="UniProtKB-EC"/>
</dbReference>
<evidence type="ECO:0000256" key="5">
    <source>
        <dbReference type="ARBA" id="ARBA00031248"/>
    </source>
</evidence>